<keyword evidence="3 7" id="KW-0133">Cell shape</keyword>
<dbReference type="Gene3D" id="2.60.40.3780">
    <property type="match status" value="1"/>
</dbReference>
<dbReference type="PROSITE" id="PS51257">
    <property type="entry name" value="PROKAR_LIPOPROTEIN"/>
    <property type="match status" value="1"/>
</dbReference>
<evidence type="ECO:0000256" key="2">
    <source>
        <dbReference type="ARBA" id="ARBA00022679"/>
    </source>
</evidence>
<evidence type="ECO:0000313" key="10">
    <source>
        <dbReference type="EMBL" id="GAA1242875.1"/>
    </source>
</evidence>
<dbReference type="RefSeq" id="WP_253862160.1">
    <property type="nucleotide sequence ID" value="NZ_BAAALN010000008.1"/>
</dbReference>
<dbReference type="EMBL" id="BAAALN010000008">
    <property type="protein sequence ID" value="GAA1242875.1"/>
    <property type="molecule type" value="Genomic_DNA"/>
</dbReference>
<accession>A0ABN1WH05</accession>
<comment type="caution">
    <text evidence="10">The sequence shown here is derived from an EMBL/GenBank/DDBJ whole genome shotgun (WGS) entry which is preliminary data.</text>
</comment>
<keyword evidence="6 7" id="KW-0961">Cell wall biogenesis/degradation</keyword>
<evidence type="ECO:0000256" key="6">
    <source>
        <dbReference type="ARBA" id="ARBA00023316"/>
    </source>
</evidence>
<dbReference type="InterPro" id="IPR038063">
    <property type="entry name" value="Transpep_catalytic_dom"/>
</dbReference>
<dbReference type="Proteomes" id="UP001500653">
    <property type="component" value="Unassembled WGS sequence"/>
</dbReference>
<sequence length="401" mass="43243">MGRWGMAGPGRWVRLATIMAVGGVLVTGCTSAAQEQDAGPGGGSPESTRPPQQAELDLSVKPGAEDVAPGGAFTATVQHGTITDASLVGEDGTVVDGGTRLEDTAWRAAEALGYGKTYTLQATAEGDDGETVTEKATFTTVVPGSQAEVYLNVQEGQTVGVGMPLVFTFSTDIPDRERVEKTLRIRSDNDTEGAFRWRSDSEVTWRPKEHWEPGTKVTVDAGIYGKHLGDGMYGAEDQQASLEIGRKVTAIADGESHHMSVFVDGERVRRMPTSMGKPSSSTPNGTYTVMSEHHGYTMDSSTYGVPTDSGDGYRLWVEYATRMSYSGIFYHSAPWSVGYQGNTNTSHGCINLAPEDAEWMMENSKPGDLITVRNAGEQTLEPTDGWSVWQLSWDEWTSDES</sequence>
<keyword evidence="5" id="KW-0012">Acyltransferase</keyword>
<protein>
    <submittedName>
        <fullName evidence="10">Ig-like domain-containing protein</fullName>
    </submittedName>
</protein>
<dbReference type="SUPFAM" id="SSF141523">
    <property type="entry name" value="L,D-transpeptidase catalytic domain-like"/>
    <property type="match status" value="1"/>
</dbReference>
<reference evidence="10 11" key="1">
    <citation type="journal article" date="2019" name="Int. J. Syst. Evol. Microbiol.">
        <title>The Global Catalogue of Microorganisms (GCM) 10K type strain sequencing project: providing services to taxonomists for standard genome sequencing and annotation.</title>
        <authorList>
            <consortium name="The Broad Institute Genomics Platform"/>
            <consortium name="The Broad Institute Genome Sequencing Center for Infectious Disease"/>
            <person name="Wu L."/>
            <person name="Ma J."/>
        </authorList>
    </citation>
    <scope>NUCLEOTIDE SEQUENCE [LARGE SCALE GENOMIC DNA]</scope>
    <source>
        <strain evidence="10 11">JCM 13023</strain>
    </source>
</reference>
<keyword evidence="11" id="KW-1185">Reference proteome</keyword>
<evidence type="ECO:0000259" key="9">
    <source>
        <dbReference type="PROSITE" id="PS52029"/>
    </source>
</evidence>
<dbReference type="CDD" id="cd13432">
    <property type="entry name" value="LDT_IgD_like_2"/>
    <property type="match status" value="1"/>
</dbReference>
<organism evidence="10 11">
    <name type="scientific">Prauserella halophila</name>
    <dbReference type="NCBI Taxonomy" id="185641"/>
    <lineage>
        <taxon>Bacteria</taxon>
        <taxon>Bacillati</taxon>
        <taxon>Actinomycetota</taxon>
        <taxon>Actinomycetes</taxon>
        <taxon>Pseudonocardiales</taxon>
        <taxon>Pseudonocardiaceae</taxon>
        <taxon>Prauserella</taxon>
    </lineage>
</organism>
<keyword evidence="2" id="KW-0808">Transferase</keyword>
<evidence type="ECO:0000256" key="5">
    <source>
        <dbReference type="ARBA" id="ARBA00023315"/>
    </source>
</evidence>
<evidence type="ECO:0000313" key="11">
    <source>
        <dbReference type="Proteomes" id="UP001500653"/>
    </source>
</evidence>
<comment type="pathway">
    <text evidence="1 7">Cell wall biogenesis; peptidoglycan biosynthesis.</text>
</comment>
<evidence type="ECO:0000256" key="7">
    <source>
        <dbReference type="PROSITE-ProRule" id="PRU01373"/>
    </source>
</evidence>
<feature type="region of interest" description="Disordered" evidence="8">
    <location>
        <begin position="33"/>
        <end position="53"/>
    </location>
</feature>
<name>A0ABN1WH05_9PSEU</name>
<dbReference type="CDD" id="cd16913">
    <property type="entry name" value="YkuD_like"/>
    <property type="match status" value="1"/>
</dbReference>
<feature type="active site" description="Proton donor/acceptor" evidence="7">
    <location>
        <position position="331"/>
    </location>
</feature>
<dbReference type="Pfam" id="PF03734">
    <property type="entry name" value="YkuD"/>
    <property type="match status" value="1"/>
</dbReference>
<evidence type="ECO:0000256" key="4">
    <source>
        <dbReference type="ARBA" id="ARBA00022984"/>
    </source>
</evidence>
<keyword evidence="4 7" id="KW-0573">Peptidoglycan synthesis</keyword>
<feature type="domain" description="L,D-TPase catalytic" evidence="9">
    <location>
        <begin position="248"/>
        <end position="373"/>
    </location>
</feature>
<evidence type="ECO:0000256" key="3">
    <source>
        <dbReference type="ARBA" id="ARBA00022960"/>
    </source>
</evidence>
<dbReference type="Pfam" id="PF17964">
    <property type="entry name" value="Big_10"/>
    <property type="match status" value="1"/>
</dbReference>
<feature type="active site" description="Nucleophile" evidence="7">
    <location>
        <position position="349"/>
    </location>
</feature>
<evidence type="ECO:0000256" key="1">
    <source>
        <dbReference type="ARBA" id="ARBA00004752"/>
    </source>
</evidence>
<dbReference type="InterPro" id="IPR050979">
    <property type="entry name" value="LD-transpeptidase"/>
</dbReference>
<dbReference type="InterPro" id="IPR041280">
    <property type="entry name" value="Big_10"/>
</dbReference>
<dbReference type="PANTHER" id="PTHR30582">
    <property type="entry name" value="L,D-TRANSPEPTIDASE"/>
    <property type="match status" value="1"/>
</dbReference>
<dbReference type="PANTHER" id="PTHR30582:SF2">
    <property type="entry name" value="L,D-TRANSPEPTIDASE YCIB-RELATED"/>
    <property type="match status" value="1"/>
</dbReference>
<evidence type="ECO:0000256" key="8">
    <source>
        <dbReference type="SAM" id="MobiDB-lite"/>
    </source>
</evidence>
<dbReference type="PROSITE" id="PS52029">
    <property type="entry name" value="LD_TPASE"/>
    <property type="match status" value="1"/>
</dbReference>
<dbReference type="InterPro" id="IPR005490">
    <property type="entry name" value="LD_TPept_cat_dom"/>
</dbReference>
<dbReference type="Gene3D" id="2.60.40.3710">
    <property type="match status" value="1"/>
</dbReference>
<gene>
    <name evidence="10" type="ORF">GCM10009676_30420</name>
</gene>
<proteinExistence type="predicted"/>
<dbReference type="Gene3D" id="2.40.440.10">
    <property type="entry name" value="L,D-transpeptidase catalytic domain-like"/>
    <property type="match status" value="1"/>
</dbReference>